<gene>
    <name evidence="1" type="ORF">TWF481_010388</name>
</gene>
<accession>A0AAV9W213</accession>
<dbReference type="Proteomes" id="UP001370758">
    <property type="component" value="Unassembled WGS sequence"/>
</dbReference>
<name>A0AAV9W213_9PEZI</name>
<proteinExistence type="predicted"/>
<dbReference type="AlphaFoldDB" id="A0AAV9W213"/>
<protein>
    <submittedName>
        <fullName evidence="1">Uncharacterized protein</fullName>
    </submittedName>
</protein>
<comment type="caution">
    <text evidence="1">The sequence shown here is derived from an EMBL/GenBank/DDBJ whole genome shotgun (WGS) entry which is preliminary data.</text>
</comment>
<evidence type="ECO:0000313" key="1">
    <source>
        <dbReference type="EMBL" id="KAK6500029.1"/>
    </source>
</evidence>
<sequence>MASPNNVLIMSQSLDSHAVQYTNLWAPEGIRECSGPKYGLGSSTILYLCLESRFTTLQNLEGPSFSQDSSARDQYERDESVSGGWMETSLSSKQSSSGCYTFLQPLNVVINSALFPLLLTITVDRAEALPLKHSQESRLAMAKFLLEIAVTDNSNLGKSGLVLHRGVDAAGYYRCSFLGIIPAIGVSASYTLEILNTATVYPRPNCQMLQI</sequence>
<evidence type="ECO:0000313" key="2">
    <source>
        <dbReference type="Proteomes" id="UP001370758"/>
    </source>
</evidence>
<reference evidence="1 2" key="1">
    <citation type="submission" date="2023-08" db="EMBL/GenBank/DDBJ databases">
        <authorList>
            <person name="Palmer J.M."/>
        </authorList>
    </citation>
    <scope>NUCLEOTIDE SEQUENCE [LARGE SCALE GENOMIC DNA]</scope>
    <source>
        <strain evidence="1 2">TWF481</strain>
    </source>
</reference>
<dbReference type="EMBL" id="JAVHJL010000007">
    <property type="protein sequence ID" value="KAK6500029.1"/>
    <property type="molecule type" value="Genomic_DNA"/>
</dbReference>
<keyword evidence="2" id="KW-1185">Reference proteome</keyword>
<organism evidence="1 2">
    <name type="scientific">Arthrobotrys musiformis</name>
    <dbReference type="NCBI Taxonomy" id="47236"/>
    <lineage>
        <taxon>Eukaryota</taxon>
        <taxon>Fungi</taxon>
        <taxon>Dikarya</taxon>
        <taxon>Ascomycota</taxon>
        <taxon>Pezizomycotina</taxon>
        <taxon>Orbiliomycetes</taxon>
        <taxon>Orbiliales</taxon>
        <taxon>Orbiliaceae</taxon>
        <taxon>Arthrobotrys</taxon>
    </lineage>
</organism>